<dbReference type="PANTHER" id="PTHR45947">
    <property type="entry name" value="SULFOQUINOVOSYL TRANSFERASE SQD2"/>
    <property type="match status" value="1"/>
</dbReference>
<organism evidence="3 4">
    <name type="scientific">Candidatus Azambacteria bacterium RBG_16_47_10</name>
    <dbReference type="NCBI Taxonomy" id="1797292"/>
    <lineage>
        <taxon>Bacteria</taxon>
        <taxon>Candidatus Azamiibacteriota</taxon>
    </lineage>
</organism>
<dbReference type="Pfam" id="PF00534">
    <property type="entry name" value="Glycos_transf_1"/>
    <property type="match status" value="1"/>
</dbReference>
<dbReference type="InterPro" id="IPR050194">
    <property type="entry name" value="Glycosyltransferase_grp1"/>
</dbReference>
<feature type="domain" description="Glycosyl transferase family 1" evidence="1">
    <location>
        <begin position="220"/>
        <end position="373"/>
    </location>
</feature>
<dbReference type="SUPFAM" id="SSF53756">
    <property type="entry name" value="UDP-Glycosyltransferase/glycogen phosphorylase"/>
    <property type="match status" value="1"/>
</dbReference>
<evidence type="ECO:0008006" key="5">
    <source>
        <dbReference type="Google" id="ProtNLM"/>
    </source>
</evidence>
<dbReference type="PROSITE" id="PS51257">
    <property type="entry name" value="PROKAR_LIPOPROTEIN"/>
    <property type="match status" value="1"/>
</dbReference>
<proteinExistence type="predicted"/>
<dbReference type="GO" id="GO:0016758">
    <property type="term" value="F:hexosyltransferase activity"/>
    <property type="evidence" value="ECO:0007669"/>
    <property type="project" value="TreeGrafter"/>
</dbReference>
<dbReference type="CDD" id="cd03801">
    <property type="entry name" value="GT4_PimA-like"/>
    <property type="match status" value="1"/>
</dbReference>
<protein>
    <recommendedName>
        <fullName evidence="5">4-alpha-glucanotransferase</fullName>
    </recommendedName>
</protein>
<dbReference type="EMBL" id="MEYI01000044">
    <property type="protein sequence ID" value="OGD23343.1"/>
    <property type="molecule type" value="Genomic_DNA"/>
</dbReference>
<evidence type="ECO:0000313" key="3">
    <source>
        <dbReference type="EMBL" id="OGD23343.1"/>
    </source>
</evidence>
<dbReference type="PANTHER" id="PTHR45947:SF3">
    <property type="entry name" value="SULFOQUINOVOSYL TRANSFERASE SQD2"/>
    <property type="match status" value="1"/>
</dbReference>
<dbReference type="AlphaFoldDB" id="A0A1F5AY63"/>
<dbReference type="Pfam" id="PF13439">
    <property type="entry name" value="Glyco_transf_4"/>
    <property type="match status" value="1"/>
</dbReference>
<comment type="caution">
    <text evidence="3">The sequence shown here is derived from an EMBL/GenBank/DDBJ whole genome shotgun (WGS) entry which is preliminary data.</text>
</comment>
<gene>
    <name evidence="3" type="ORF">A2Z10_01480</name>
</gene>
<dbReference type="Proteomes" id="UP000176639">
    <property type="component" value="Unassembled WGS sequence"/>
</dbReference>
<accession>A0A1F5AY63</accession>
<name>A0A1F5AY63_9BACT</name>
<reference evidence="3 4" key="1">
    <citation type="journal article" date="2016" name="Nat. Commun.">
        <title>Thousands of microbial genomes shed light on interconnected biogeochemical processes in an aquifer system.</title>
        <authorList>
            <person name="Anantharaman K."/>
            <person name="Brown C.T."/>
            <person name="Hug L.A."/>
            <person name="Sharon I."/>
            <person name="Castelle C.J."/>
            <person name="Probst A.J."/>
            <person name="Thomas B.C."/>
            <person name="Singh A."/>
            <person name="Wilkins M.J."/>
            <person name="Karaoz U."/>
            <person name="Brodie E.L."/>
            <person name="Williams K.H."/>
            <person name="Hubbard S.S."/>
            <person name="Banfield J.F."/>
        </authorList>
    </citation>
    <scope>NUCLEOTIDE SEQUENCE [LARGE SCALE GENOMIC DNA]</scope>
</reference>
<feature type="domain" description="Glycosyltransferase subfamily 4-like N-terminal" evidence="2">
    <location>
        <begin position="18"/>
        <end position="206"/>
    </location>
</feature>
<evidence type="ECO:0000259" key="2">
    <source>
        <dbReference type="Pfam" id="PF13439"/>
    </source>
</evidence>
<dbReference type="InterPro" id="IPR001296">
    <property type="entry name" value="Glyco_trans_1"/>
</dbReference>
<evidence type="ECO:0000259" key="1">
    <source>
        <dbReference type="Pfam" id="PF00534"/>
    </source>
</evidence>
<sequence>MRMRVLMFGWELPPHNSGGLGVACYNLAKALSAKNIGVLFVLPRKTAVSAAFPVVFADITIDVVPIASLLSPYLDSAGYEMFLHEEGHGALYGRNLYEEVLRYGREAGRIAKRETFDVIHAHDWLSFPAGVAAKRVSQKPLVVHIHATEFDRTGGACVDQRVYDIERWGMEQADAVIAVSQFTKNIIVERYGIAPEKVSVVHNAIEEGMMFQGDAAFSFPGKSIVLFVGRMTLQKGPDYFVAAAKKVLKEDTNVMFVMAGDGDMYHRVVERAAELGMSDHFVFAGFLRGEALARLYRSADLFVMPSVSEPFGLTALEALQNHAPTLISKQAGVGELLSHCLKVDFWDIHEMAAKILAVVRYKELRQCLSEYGHQEALQCTWEISADRCIDVYHRLGA</sequence>
<dbReference type="Gene3D" id="3.40.50.2000">
    <property type="entry name" value="Glycogen Phosphorylase B"/>
    <property type="match status" value="2"/>
</dbReference>
<dbReference type="InterPro" id="IPR028098">
    <property type="entry name" value="Glyco_trans_4-like_N"/>
</dbReference>
<evidence type="ECO:0000313" key="4">
    <source>
        <dbReference type="Proteomes" id="UP000176639"/>
    </source>
</evidence>